<evidence type="ECO:0000313" key="3">
    <source>
        <dbReference type="Proteomes" id="UP000826661"/>
    </source>
</evidence>
<gene>
    <name evidence="2" type="ORF">H0G86_013119</name>
</gene>
<feature type="region of interest" description="Disordered" evidence="1">
    <location>
        <begin position="1"/>
        <end position="30"/>
    </location>
</feature>
<proteinExistence type="predicted"/>
<dbReference type="EMBL" id="CP075870">
    <property type="protein sequence ID" value="QYT06259.1"/>
    <property type="molecule type" value="Genomic_DNA"/>
</dbReference>
<reference evidence="2 3" key="1">
    <citation type="journal article" date="2021" name="BMC Genomics">
        <title>Telomere-to-telomere genome assembly of asparaginase-producing Trichoderma simmonsii.</title>
        <authorList>
            <person name="Chung D."/>
            <person name="Kwon Y.M."/>
            <person name="Yang Y."/>
        </authorList>
    </citation>
    <scope>NUCLEOTIDE SEQUENCE [LARGE SCALE GENOMIC DNA]</scope>
    <source>
        <strain evidence="2 3">GH-Sj1</strain>
    </source>
</reference>
<evidence type="ECO:0000313" key="2">
    <source>
        <dbReference type="EMBL" id="QYT06259.1"/>
    </source>
</evidence>
<name>A0A8G0LRQ0_9HYPO</name>
<protein>
    <submittedName>
        <fullName evidence="2">Uncharacterized protein</fullName>
    </submittedName>
</protein>
<evidence type="ECO:0000256" key="1">
    <source>
        <dbReference type="SAM" id="MobiDB-lite"/>
    </source>
</evidence>
<dbReference type="Proteomes" id="UP000826661">
    <property type="component" value="Chromosome VII"/>
</dbReference>
<sequence>MASSATTAPMARVSAFPRGGGAAPVTTGGVSVPSSVAVVVDADDEVDDDADDEVVDVEAGLARPSVEIDGEG</sequence>
<keyword evidence="3" id="KW-1185">Reference proteome</keyword>
<organism evidence="2 3">
    <name type="scientific">Trichoderma simmonsii</name>
    <dbReference type="NCBI Taxonomy" id="1491479"/>
    <lineage>
        <taxon>Eukaryota</taxon>
        <taxon>Fungi</taxon>
        <taxon>Dikarya</taxon>
        <taxon>Ascomycota</taxon>
        <taxon>Pezizomycotina</taxon>
        <taxon>Sordariomycetes</taxon>
        <taxon>Hypocreomycetidae</taxon>
        <taxon>Hypocreales</taxon>
        <taxon>Hypocreaceae</taxon>
        <taxon>Trichoderma</taxon>
    </lineage>
</organism>
<accession>A0A8G0LRQ0</accession>
<dbReference type="AlphaFoldDB" id="A0A8G0LRQ0"/>